<dbReference type="Pfam" id="PF00107">
    <property type="entry name" value="ADH_zinc_N"/>
    <property type="match status" value="1"/>
</dbReference>
<gene>
    <name evidence="4" type="ORF">SAMN04488085_11776</name>
</gene>
<dbReference type="InterPro" id="IPR020843">
    <property type="entry name" value="ER"/>
</dbReference>
<dbReference type="InterPro" id="IPR011032">
    <property type="entry name" value="GroES-like_sf"/>
</dbReference>
<dbReference type="STRING" id="504800.SAMN04488085_11776"/>
<dbReference type="EMBL" id="FOSW01000017">
    <property type="protein sequence ID" value="SFL77167.1"/>
    <property type="molecule type" value="Genomic_DNA"/>
</dbReference>
<dbReference type="NCBIfam" id="TIGR02824">
    <property type="entry name" value="quinone_pig3"/>
    <property type="match status" value="1"/>
</dbReference>
<evidence type="ECO:0000313" key="5">
    <source>
        <dbReference type="Proteomes" id="UP000199152"/>
    </source>
</evidence>
<dbReference type="InterPro" id="IPR036291">
    <property type="entry name" value="NAD(P)-bd_dom_sf"/>
</dbReference>
<dbReference type="SMART" id="SM00829">
    <property type="entry name" value="PKS_ER"/>
    <property type="match status" value="1"/>
</dbReference>
<evidence type="ECO:0000256" key="2">
    <source>
        <dbReference type="ARBA" id="ARBA00023002"/>
    </source>
</evidence>
<keyword evidence="1" id="KW-0521">NADP</keyword>
<dbReference type="FunCoup" id="A0A1I4KFG0">
    <property type="interactions" value="317"/>
</dbReference>
<dbReference type="OrthoDB" id="9780520at2"/>
<organism evidence="4 5">
    <name type="scientific">Geodermatophilus ruber</name>
    <dbReference type="NCBI Taxonomy" id="504800"/>
    <lineage>
        <taxon>Bacteria</taxon>
        <taxon>Bacillati</taxon>
        <taxon>Actinomycetota</taxon>
        <taxon>Actinomycetes</taxon>
        <taxon>Geodermatophilales</taxon>
        <taxon>Geodermatophilaceae</taxon>
        <taxon>Geodermatophilus</taxon>
    </lineage>
</organism>
<dbReference type="GO" id="GO:0070402">
    <property type="term" value="F:NADPH binding"/>
    <property type="evidence" value="ECO:0007669"/>
    <property type="project" value="TreeGrafter"/>
</dbReference>
<dbReference type="PANTHER" id="PTHR48106:SF8">
    <property type="entry name" value="OS02G0805600 PROTEIN"/>
    <property type="match status" value="1"/>
</dbReference>
<dbReference type="Pfam" id="PF08240">
    <property type="entry name" value="ADH_N"/>
    <property type="match status" value="1"/>
</dbReference>
<dbReference type="RefSeq" id="WP_091329209.1">
    <property type="nucleotide sequence ID" value="NZ_FOSW01000017.1"/>
</dbReference>
<feature type="domain" description="Enoyl reductase (ER)" evidence="3">
    <location>
        <begin position="10"/>
        <end position="326"/>
    </location>
</feature>
<accession>A0A1I4KFG0</accession>
<dbReference type="Gene3D" id="3.90.180.10">
    <property type="entry name" value="Medium-chain alcohol dehydrogenases, catalytic domain"/>
    <property type="match status" value="1"/>
</dbReference>
<dbReference type="SUPFAM" id="SSF51735">
    <property type="entry name" value="NAD(P)-binding Rossmann-fold domains"/>
    <property type="match status" value="1"/>
</dbReference>
<keyword evidence="5" id="KW-1185">Reference proteome</keyword>
<dbReference type="InParanoid" id="A0A1I4KFG0"/>
<dbReference type="SUPFAM" id="SSF50129">
    <property type="entry name" value="GroES-like"/>
    <property type="match status" value="1"/>
</dbReference>
<dbReference type="AlphaFoldDB" id="A0A1I4KFG0"/>
<proteinExistence type="predicted"/>
<evidence type="ECO:0000313" key="4">
    <source>
        <dbReference type="EMBL" id="SFL77167.1"/>
    </source>
</evidence>
<name>A0A1I4KFG0_9ACTN</name>
<dbReference type="InterPro" id="IPR013149">
    <property type="entry name" value="ADH-like_C"/>
</dbReference>
<protein>
    <submittedName>
        <fullName evidence="4">Putative NAD(P)H quinone oxidoreductase, PIG3 family</fullName>
    </submittedName>
</protein>
<evidence type="ECO:0000259" key="3">
    <source>
        <dbReference type="SMART" id="SM00829"/>
    </source>
</evidence>
<evidence type="ECO:0000256" key="1">
    <source>
        <dbReference type="ARBA" id="ARBA00022857"/>
    </source>
</evidence>
<dbReference type="InterPro" id="IPR013154">
    <property type="entry name" value="ADH-like_N"/>
</dbReference>
<dbReference type="CDD" id="cd05276">
    <property type="entry name" value="p53_inducible_oxidoreductase"/>
    <property type="match status" value="1"/>
</dbReference>
<dbReference type="Proteomes" id="UP000199152">
    <property type="component" value="Unassembled WGS sequence"/>
</dbReference>
<dbReference type="GO" id="GO:0016651">
    <property type="term" value="F:oxidoreductase activity, acting on NAD(P)H"/>
    <property type="evidence" value="ECO:0007669"/>
    <property type="project" value="TreeGrafter"/>
</dbReference>
<dbReference type="PANTHER" id="PTHR48106">
    <property type="entry name" value="QUINONE OXIDOREDUCTASE PIG3-RELATED"/>
    <property type="match status" value="1"/>
</dbReference>
<keyword evidence="2" id="KW-0560">Oxidoreductase</keyword>
<reference evidence="4 5" key="1">
    <citation type="submission" date="2016-10" db="EMBL/GenBank/DDBJ databases">
        <authorList>
            <person name="de Groot N.N."/>
        </authorList>
    </citation>
    <scope>NUCLEOTIDE SEQUENCE [LARGE SCALE GENOMIC DNA]</scope>
    <source>
        <strain evidence="4 5">DSM 45317</strain>
    </source>
</reference>
<sequence length="330" mass="34198">MRAVTLDGAGGPEVLGWGEVPDPDPAPGEVLVDVVATAVNRADLLQRAGFYPPPRGASEILGLECSGVISEVGEGVTGWKVGDEVCALLSGGGYAERVAVPAGQLLPRPAGVELATAAALPEVVCTVWSNVFMLAGLTRGDNFLVHGGASGIGTMAIQLAARAGARVLTTAGTQAKLDVCRELGADVGINYHDEDFVERVREETDGAGVDVILDNMGAKYLSRNVDALATGGRLVCIGMQGGTKAEIDLGGLMRKRGSVHATTLRARPATGPGSKAEIVAAVRHDVWPDVERGVIRPIVDRRLPMARAAEAHRVVDASEHVGKVLLLTGD</sequence>
<dbReference type="InterPro" id="IPR014189">
    <property type="entry name" value="Quinone_OxRdtase_PIG3"/>
</dbReference>
<dbReference type="Gene3D" id="3.40.50.720">
    <property type="entry name" value="NAD(P)-binding Rossmann-like Domain"/>
    <property type="match status" value="1"/>
</dbReference>